<name>A0A0B2WUX0_METAS</name>
<dbReference type="InterPro" id="IPR051468">
    <property type="entry name" value="Fungal_SecMetab_SDRs"/>
</dbReference>
<dbReference type="OrthoDB" id="1933717at2759"/>
<dbReference type="InterPro" id="IPR036291">
    <property type="entry name" value="NAD(P)-bd_dom_sf"/>
</dbReference>
<dbReference type="HOGENOM" id="CLU_010194_9_0_1"/>
<dbReference type="AlphaFoldDB" id="A0A0B2WUX0"/>
<dbReference type="EMBL" id="AZHE01000010">
    <property type="protein sequence ID" value="KHN97429.1"/>
    <property type="molecule type" value="Genomic_DNA"/>
</dbReference>
<dbReference type="PRINTS" id="PR00081">
    <property type="entry name" value="GDHRDH"/>
</dbReference>
<organism evidence="2 3">
    <name type="scientific">Metarhizium album (strain ARSEF 1941)</name>
    <dbReference type="NCBI Taxonomy" id="1081103"/>
    <lineage>
        <taxon>Eukaryota</taxon>
        <taxon>Fungi</taxon>
        <taxon>Dikarya</taxon>
        <taxon>Ascomycota</taxon>
        <taxon>Pezizomycotina</taxon>
        <taxon>Sordariomycetes</taxon>
        <taxon>Hypocreomycetidae</taxon>
        <taxon>Hypocreales</taxon>
        <taxon>Clavicipitaceae</taxon>
        <taxon>Metarhizium</taxon>
    </lineage>
</organism>
<dbReference type="GO" id="GO:0005737">
    <property type="term" value="C:cytoplasm"/>
    <property type="evidence" value="ECO:0007669"/>
    <property type="project" value="TreeGrafter"/>
</dbReference>
<evidence type="ECO:0000256" key="1">
    <source>
        <dbReference type="ARBA" id="ARBA00006484"/>
    </source>
</evidence>
<dbReference type="Pfam" id="PF00106">
    <property type="entry name" value="adh_short"/>
    <property type="match status" value="1"/>
</dbReference>
<dbReference type="Proteomes" id="UP000030816">
    <property type="component" value="Unassembled WGS sequence"/>
</dbReference>
<reference evidence="2 3" key="1">
    <citation type="journal article" date="2014" name="Proc. Natl. Acad. Sci. U.S.A.">
        <title>Trajectory and genomic determinants of fungal-pathogen speciation and host adaptation.</title>
        <authorList>
            <person name="Hu X."/>
            <person name="Xiao G."/>
            <person name="Zheng P."/>
            <person name="Shang Y."/>
            <person name="Su Y."/>
            <person name="Zhang X."/>
            <person name="Liu X."/>
            <person name="Zhan S."/>
            <person name="St Leger R.J."/>
            <person name="Wang C."/>
        </authorList>
    </citation>
    <scope>NUCLEOTIDE SEQUENCE [LARGE SCALE GENOMIC DNA]</scope>
    <source>
        <strain evidence="2 3">ARSEF 1941</strain>
    </source>
</reference>
<dbReference type="SUPFAM" id="SSF51735">
    <property type="entry name" value="NAD(P)-binding Rossmann-fold domains"/>
    <property type="match status" value="1"/>
</dbReference>
<evidence type="ECO:0000313" key="2">
    <source>
        <dbReference type="EMBL" id="KHN97429.1"/>
    </source>
</evidence>
<evidence type="ECO:0000313" key="3">
    <source>
        <dbReference type="Proteomes" id="UP000030816"/>
    </source>
</evidence>
<keyword evidence="3" id="KW-1185">Reference proteome</keyword>
<dbReference type="PANTHER" id="PTHR43544">
    <property type="entry name" value="SHORT-CHAIN DEHYDROGENASE/REDUCTASE"/>
    <property type="match status" value="1"/>
</dbReference>
<dbReference type="GO" id="GO:0019748">
    <property type="term" value="P:secondary metabolic process"/>
    <property type="evidence" value="ECO:0007669"/>
    <property type="project" value="TreeGrafter"/>
</dbReference>
<dbReference type="GeneID" id="63738899"/>
<sequence length="270" mass="28713">MSPFPKLVFITGGSTGIGLETVKALIKSSKASYHIFVGSRSQAKARDAVEQLRDLLGPSSSTAEPMQIDVTDDESIQQAAKYVEDRFGWLDVLINNAGVLLDTALSQDAPNFRTIFNGAYDVNVTGAQVTTCLFAPLLVKSPHARLVFLSASNAHLGGAFESCVSPGAPGPAAGWPKDEVVMQQGYRCSKAAVNMCMLTWCQILKSDGVKTFAVSPGHSATHLGGSTPRRMRRSGARDAALAGDLVRAVVEGERDAHFGRVVTSDCVQGW</sequence>
<comment type="caution">
    <text evidence="2">The sequence shown here is derived from an EMBL/GenBank/DDBJ whole genome shotgun (WGS) entry which is preliminary data.</text>
</comment>
<protein>
    <submittedName>
        <fullName evidence="2">NAD(P)-binding domain protein</fullName>
    </submittedName>
</protein>
<proteinExistence type="inferred from homology"/>
<comment type="similarity">
    <text evidence="1">Belongs to the short-chain dehydrogenases/reductases (SDR) family.</text>
</comment>
<dbReference type="RefSeq" id="XP_040678495.1">
    <property type="nucleotide sequence ID" value="XM_040823242.1"/>
</dbReference>
<dbReference type="GO" id="GO:0016491">
    <property type="term" value="F:oxidoreductase activity"/>
    <property type="evidence" value="ECO:0007669"/>
    <property type="project" value="TreeGrafter"/>
</dbReference>
<gene>
    <name evidence="2" type="ORF">MAM_04444</name>
</gene>
<dbReference type="InterPro" id="IPR002347">
    <property type="entry name" value="SDR_fam"/>
</dbReference>
<dbReference type="PANTHER" id="PTHR43544:SF32">
    <property type="entry name" value="CHAIN DEHYDROGENASE, PUTATIVE (AFU_ORTHOLOGUE AFUA_5G01530)-RELATED"/>
    <property type="match status" value="1"/>
</dbReference>
<accession>A0A0B2WUX0</accession>
<dbReference type="Gene3D" id="3.40.50.720">
    <property type="entry name" value="NAD(P)-binding Rossmann-like Domain"/>
    <property type="match status" value="1"/>
</dbReference>